<protein>
    <submittedName>
        <fullName evidence="1">Uncharacterized protein</fullName>
    </submittedName>
</protein>
<evidence type="ECO:0000313" key="2">
    <source>
        <dbReference type="Proteomes" id="UP000092482"/>
    </source>
</evidence>
<name>A0A1B1N9D3_9MICO</name>
<keyword evidence="2" id="KW-1185">Reference proteome</keyword>
<accession>A0A1B1N9D3</accession>
<dbReference type="EMBL" id="CP014989">
    <property type="protein sequence ID" value="ANS78052.1"/>
    <property type="molecule type" value="Genomic_DNA"/>
</dbReference>
<dbReference type="Proteomes" id="UP000092482">
    <property type="component" value="Chromosome"/>
</dbReference>
<sequence length="100" mass="11357">MVDLGEQLRAAGTKLPGRTLHLGSCAVLEDEDAVTTFRRAVGLKAITGFTEDVDWLESLAFELLLLDVLTYYRRVDAVERYIENNHKEFAKRLGFTLLRN</sequence>
<gene>
    <name evidence="1" type="ORF">SGUI_0656</name>
</gene>
<dbReference type="AlphaFoldDB" id="A0A1B1N9D3"/>
<proteinExistence type="predicted"/>
<organism evidence="1 2">
    <name type="scientific">Serinicoccus hydrothermalis</name>
    <dbReference type="NCBI Taxonomy" id="1758689"/>
    <lineage>
        <taxon>Bacteria</taxon>
        <taxon>Bacillati</taxon>
        <taxon>Actinomycetota</taxon>
        <taxon>Actinomycetes</taxon>
        <taxon>Micrococcales</taxon>
        <taxon>Ornithinimicrobiaceae</taxon>
        <taxon>Serinicoccus</taxon>
    </lineage>
</organism>
<reference evidence="1 2" key="1">
    <citation type="submission" date="2016-03" db="EMBL/GenBank/DDBJ databases">
        <title>Shallow-sea hydrothermal system.</title>
        <authorList>
            <person name="Tang K."/>
        </authorList>
    </citation>
    <scope>NUCLEOTIDE SEQUENCE [LARGE SCALE GENOMIC DNA]</scope>
    <source>
        <strain evidence="1 2">JLT9</strain>
    </source>
</reference>
<dbReference type="KEGG" id="serj:SGUI_0656"/>
<evidence type="ECO:0000313" key="1">
    <source>
        <dbReference type="EMBL" id="ANS78052.1"/>
    </source>
</evidence>